<dbReference type="AlphaFoldDB" id="A0A9D9IRL5"/>
<dbReference type="GO" id="GO:0008236">
    <property type="term" value="F:serine-type peptidase activity"/>
    <property type="evidence" value="ECO:0007669"/>
    <property type="project" value="InterPro"/>
</dbReference>
<reference evidence="3" key="2">
    <citation type="journal article" date="2021" name="PeerJ">
        <title>Extensive microbial diversity within the chicken gut microbiome revealed by metagenomics and culture.</title>
        <authorList>
            <person name="Gilroy R."/>
            <person name="Ravi A."/>
            <person name="Getino M."/>
            <person name="Pursley I."/>
            <person name="Horton D.L."/>
            <person name="Alikhan N.F."/>
            <person name="Baker D."/>
            <person name="Gharbi K."/>
            <person name="Hall N."/>
            <person name="Watson M."/>
            <person name="Adriaenssens E.M."/>
            <person name="Foster-Nyarko E."/>
            <person name="Jarju S."/>
            <person name="Secka A."/>
            <person name="Antonio M."/>
            <person name="Oren A."/>
            <person name="Chaudhuri R.R."/>
            <person name="La Ragione R."/>
            <person name="Hildebrand F."/>
            <person name="Pallen M.J."/>
        </authorList>
    </citation>
    <scope>NUCLEOTIDE SEQUENCE</scope>
    <source>
        <strain evidence="3">2478</strain>
    </source>
</reference>
<dbReference type="Proteomes" id="UP000823771">
    <property type="component" value="Unassembled WGS sequence"/>
</dbReference>
<dbReference type="InterPro" id="IPR029045">
    <property type="entry name" value="ClpP/crotonase-like_dom_sf"/>
</dbReference>
<keyword evidence="1" id="KW-0732">Signal</keyword>
<protein>
    <recommendedName>
        <fullName evidence="2">Tail specific protease domain-containing protein</fullName>
    </recommendedName>
</protein>
<organism evidence="3 4">
    <name type="scientific">Candidatus Cryptobacteroides excrementipullorum</name>
    <dbReference type="NCBI Taxonomy" id="2840761"/>
    <lineage>
        <taxon>Bacteria</taxon>
        <taxon>Pseudomonadati</taxon>
        <taxon>Bacteroidota</taxon>
        <taxon>Bacteroidia</taxon>
        <taxon>Bacteroidales</taxon>
        <taxon>Candidatus Cryptobacteroides</taxon>
    </lineage>
</organism>
<dbReference type="GO" id="GO:0006508">
    <property type="term" value="P:proteolysis"/>
    <property type="evidence" value="ECO:0007669"/>
    <property type="project" value="InterPro"/>
</dbReference>
<accession>A0A9D9IRL5</accession>
<name>A0A9D9IRL5_9BACT</name>
<dbReference type="InterPro" id="IPR005151">
    <property type="entry name" value="Tail-specific_protease"/>
</dbReference>
<gene>
    <name evidence="3" type="ORF">IAB80_01020</name>
</gene>
<evidence type="ECO:0000259" key="2">
    <source>
        <dbReference type="Pfam" id="PF03572"/>
    </source>
</evidence>
<feature type="chain" id="PRO_5039637015" description="Tail specific protease domain-containing protein" evidence="1">
    <location>
        <begin position="21"/>
        <end position="517"/>
    </location>
</feature>
<dbReference type="Gene3D" id="3.90.226.10">
    <property type="entry name" value="2-enoyl-CoA Hydratase, Chain A, domain 1"/>
    <property type="match status" value="1"/>
</dbReference>
<dbReference type="Pfam" id="PF03572">
    <property type="entry name" value="Peptidase_S41"/>
    <property type="match status" value="1"/>
</dbReference>
<reference evidence="3" key="1">
    <citation type="submission" date="2020-10" db="EMBL/GenBank/DDBJ databases">
        <authorList>
            <person name="Gilroy R."/>
        </authorList>
    </citation>
    <scope>NUCLEOTIDE SEQUENCE</scope>
    <source>
        <strain evidence="3">2478</strain>
    </source>
</reference>
<comment type="caution">
    <text evidence="3">The sequence shown here is derived from an EMBL/GenBank/DDBJ whole genome shotgun (WGS) entry which is preliminary data.</text>
</comment>
<evidence type="ECO:0000256" key="1">
    <source>
        <dbReference type="SAM" id="SignalP"/>
    </source>
</evidence>
<evidence type="ECO:0000313" key="3">
    <source>
        <dbReference type="EMBL" id="MBO8477472.1"/>
    </source>
</evidence>
<sequence length="517" mass="58716">MKRPVCFLTYLLFVLLPASGQDFNLYSDPETENSELYSSGNPYQKDVLLFYSMLEETHPHFADSRRAKALEREKMKSFRWAEDCTSASGLGTYIQSRLAILEDGHTTVAPSYRTDQIYPINLYFLNDSEVYVKGIAAEYSEFLGKRLKSMNGMKIKDVLDGFRGKMSSDNENRFIRDVGNMMQFFQNWEDLPYMAADSSLNLVFTDMTSLKIYPCDIRGTEIVWAYDMAGKGITAPKKALFYYEIPEDKQLCYLQFNAFTDRNTELQRVAASMPAGQEIPANVMARLDMLPRFNVFLEEMFRDISANGVKTLVVDLRNNKGGNSILGDILLSWLKPAAQTADYRSYTRLSPLWGMQYPSLMSQYRKAAQDRGETIDGDTLYNGKYLTSLSGAPETPDTLFRLNCTTDTFNGDVIFIQGRDTYSSAGMLLTKARDNGIGLIIGEESSFRPDTYGDLLTWMLPNTGIRGYVSSKYFQRPAGDREHGNALVPDVLITPSWDDFMSGKDPAWEWIENNKDK</sequence>
<dbReference type="EMBL" id="JADILZ010000014">
    <property type="protein sequence ID" value="MBO8477472.1"/>
    <property type="molecule type" value="Genomic_DNA"/>
</dbReference>
<dbReference type="SUPFAM" id="SSF52096">
    <property type="entry name" value="ClpP/crotonase"/>
    <property type="match status" value="1"/>
</dbReference>
<feature type="signal peptide" evidence="1">
    <location>
        <begin position="1"/>
        <end position="20"/>
    </location>
</feature>
<feature type="domain" description="Tail specific protease" evidence="2">
    <location>
        <begin position="297"/>
        <end position="491"/>
    </location>
</feature>
<evidence type="ECO:0000313" key="4">
    <source>
        <dbReference type="Proteomes" id="UP000823771"/>
    </source>
</evidence>
<proteinExistence type="predicted"/>